<reference evidence="1 2" key="1">
    <citation type="submission" date="2016-11" db="EMBL/GenBank/DDBJ databases">
        <authorList>
            <person name="Jaros S."/>
            <person name="Januszkiewicz K."/>
            <person name="Wedrychowicz H."/>
        </authorList>
    </citation>
    <scope>NUCLEOTIDE SEQUENCE [LARGE SCALE GENOMIC DNA]</scope>
</reference>
<evidence type="ECO:0000313" key="1">
    <source>
        <dbReference type="EMBL" id="SGY26762.1"/>
    </source>
</evidence>
<dbReference type="AlphaFoldDB" id="A0A2X0P0L3"/>
<evidence type="ECO:0000313" key="2">
    <source>
        <dbReference type="Proteomes" id="UP000249464"/>
    </source>
</evidence>
<protein>
    <submittedName>
        <fullName evidence="1">BQ5605_C018g08776 protein</fullName>
    </submittedName>
</protein>
<accession>A0A2X0P0L3</accession>
<dbReference type="Proteomes" id="UP000249464">
    <property type="component" value="Unassembled WGS sequence"/>
</dbReference>
<keyword evidence="2" id="KW-1185">Reference proteome</keyword>
<dbReference type="EMBL" id="FQNC01000020">
    <property type="protein sequence ID" value="SGY26762.1"/>
    <property type="molecule type" value="Genomic_DNA"/>
</dbReference>
<name>A0A2X0P0L3_9BASI</name>
<organism evidence="1 2">
    <name type="scientific">Microbotryum silenes-dioicae</name>
    <dbReference type="NCBI Taxonomy" id="796604"/>
    <lineage>
        <taxon>Eukaryota</taxon>
        <taxon>Fungi</taxon>
        <taxon>Dikarya</taxon>
        <taxon>Basidiomycota</taxon>
        <taxon>Pucciniomycotina</taxon>
        <taxon>Microbotryomycetes</taxon>
        <taxon>Microbotryales</taxon>
        <taxon>Microbotryaceae</taxon>
        <taxon>Microbotryum</taxon>
    </lineage>
</organism>
<sequence length="59" mass="6545">MPLPSHLQLAAAVLVFHRPSGVLPMHDARHSQPALVTTDSLAYQHSTLWICFPCARRPT</sequence>
<gene>
    <name evidence="1" type="primary">BQ5605_C018g08776</name>
    <name evidence="1" type="ORF">BQ5605_C018G08776</name>
</gene>
<proteinExistence type="predicted"/>